<dbReference type="GO" id="GO:1990757">
    <property type="term" value="F:ubiquitin ligase activator activity"/>
    <property type="evidence" value="ECO:0007669"/>
    <property type="project" value="TreeGrafter"/>
</dbReference>
<dbReference type="GO" id="GO:0031145">
    <property type="term" value="P:anaphase-promoting complex-dependent catabolic process"/>
    <property type="evidence" value="ECO:0007669"/>
    <property type="project" value="TreeGrafter"/>
</dbReference>
<dbReference type="GO" id="GO:0051301">
    <property type="term" value="P:cell division"/>
    <property type="evidence" value="ECO:0007669"/>
    <property type="project" value="UniProtKB-KW"/>
</dbReference>
<gene>
    <name evidence="10" type="ORF">MUK42_19443</name>
</gene>
<dbReference type="OrthoDB" id="1589107at2759"/>
<comment type="similarity">
    <text evidence="1">Belongs to the WD repeat CDC20/Fizzy family.</text>
</comment>
<feature type="region of interest" description="Disordered" evidence="8">
    <location>
        <begin position="147"/>
        <end position="174"/>
    </location>
</feature>
<dbReference type="PROSITE" id="PS50082">
    <property type="entry name" value="WD_REPEATS_2"/>
    <property type="match status" value="1"/>
</dbReference>
<dbReference type="PANTHER" id="PTHR19918">
    <property type="entry name" value="CELL DIVISION CYCLE 20 CDC20 FIZZY -RELATED"/>
    <property type="match status" value="1"/>
</dbReference>
<evidence type="ECO:0000256" key="7">
    <source>
        <dbReference type="PROSITE-ProRule" id="PRU00221"/>
    </source>
</evidence>
<evidence type="ECO:0000259" key="9">
    <source>
        <dbReference type="Pfam" id="PF24807"/>
    </source>
</evidence>
<dbReference type="GO" id="GO:0005680">
    <property type="term" value="C:anaphase-promoting complex"/>
    <property type="evidence" value="ECO:0007669"/>
    <property type="project" value="TreeGrafter"/>
</dbReference>
<evidence type="ECO:0000256" key="5">
    <source>
        <dbReference type="ARBA" id="ARBA00022776"/>
    </source>
</evidence>
<keyword evidence="6" id="KW-0131">Cell cycle</keyword>
<dbReference type="InterPro" id="IPR015943">
    <property type="entry name" value="WD40/YVTN_repeat-like_dom_sf"/>
</dbReference>
<dbReference type="SMART" id="SM00320">
    <property type="entry name" value="WD40"/>
    <property type="match status" value="4"/>
</dbReference>
<dbReference type="AlphaFoldDB" id="A0A9E7JHR3"/>
<keyword evidence="4" id="KW-0677">Repeat</keyword>
<dbReference type="Proteomes" id="UP001055439">
    <property type="component" value="Chromosome 10"/>
</dbReference>
<keyword evidence="5" id="KW-0498">Mitosis</keyword>
<keyword evidence="2 7" id="KW-0853">WD repeat</keyword>
<evidence type="ECO:0000256" key="3">
    <source>
        <dbReference type="ARBA" id="ARBA00022618"/>
    </source>
</evidence>
<dbReference type="PROSITE" id="PS50294">
    <property type="entry name" value="WD_REPEATS_REGION"/>
    <property type="match status" value="1"/>
</dbReference>
<proteinExistence type="inferred from homology"/>
<dbReference type="GO" id="GO:0010997">
    <property type="term" value="F:anaphase-promoting complex binding"/>
    <property type="evidence" value="ECO:0007669"/>
    <property type="project" value="InterPro"/>
</dbReference>
<keyword evidence="3" id="KW-0132">Cell division</keyword>
<feature type="region of interest" description="Disordered" evidence="8">
    <location>
        <begin position="58"/>
        <end position="81"/>
    </location>
</feature>
<feature type="domain" description="CDC20/Fizzy WD40" evidence="9">
    <location>
        <begin position="216"/>
        <end position="397"/>
    </location>
</feature>
<evidence type="ECO:0000313" key="11">
    <source>
        <dbReference type="Proteomes" id="UP001055439"/>
    </source>
</evidence>
<organism evidence="10 11">
    <name type="scientific">Musa troglodytarum</name>
    <name type="common">fe'i banana</name>
    <dbReference type="NCBI Taxonomy" id="320322"/>
    <lineage>
        <taxon>Eukaryota</taxon>
        <taxon>Viridiplantae</taxon>
        <taxon>Streptophyta</taxon>
        <taxon>Embryophyta</taxon>
        <taxon>Tracheophyta</taxon>
        <taxon>Spermatophyta</taxon>
        <taxon>Magnoliopsida</taxon>
        <taxon>Liliopsida</taxon>
        <taxon>Zingiberales</taxon>
        <taxon>Musaceae</taxon>
        <taxon>Musa</taxon>
    </lineage>
</organism>
<dbReference type="GO" id="GO:1905786">
    <property type="term" value="P:positive regulation of anaphase-promoting complex-dependent catabolic process"/>
    <property type="evidence" value="ECO:0007669"/>
    <property type="project" value="TreeGrafter"/>
</dbReference>
<evidence type="ECO:0000256" key="8">
    <source>
        <dbReference type="SAM" id="MobiDB-lite"/>
    </source>
</evidence>
<reference evidence="10" key="1">
    <citation type="submission" date="2022-05" db="EMBL/GenBank/DDBJ databases">
        <title>The Musa troglodytarum L. genome provides insights into the mechanism of non-climacteric behaviour and enrichment of carotenoids.</title>
        <authorList>
            <person name="Wang J."/>
        </authorList>
    </citation>
    <scope>NUCLEOTIDE SEQUENCE</scope>
    <source>
        <tissue evidence="10">Leaf</tissue>
    </source>
</reference>
<accession>A0A9E7JHR3</accession>
<dbReference type="Gene3D" id="2.130.10.10">
    <property type="entry name" value="YVTN repeat-like/Quinoprotein amine dehydrogenase"/>
    <property type="match status" value="1"/>
</dbReference>
<evidence type="ECO:0000313" key="10">
    <source>
        <dbReference type="EMBL" id="URD81598.1"/>
    </source>
</evidence>
<feature type="region of interest" description="Disordered" evidence="8">
    <location>
        <begin position="441"/>
        <end position="461"/>
    </location>
</feature>
<evidence type="ECO:0000256" key="4">
    <source>
        <dbReference type="ARBA" id="ARBA00022737"/>
    </source>
</evidence>
<feature type="compositionally biased region" description="Basic and acidic residues" evidence="8">
    <location>
        <begin position="1"/>
        <end position="11"/>
    </location>
</feature>
<dbReference type="InterPro" id="IPR033010">
    <property type="entry name" value="Cdc20/Fizzy"/>
</dbReference>
<keyword evidence="11" id="KW-1185">Reference proteome</keyword>
<dbReference type="SUPFAM" id="SSF50978">
    <property type="entry name" value="WD40 repeat-like"/>
    <property type="match status" value="1"/>
</dbReference>
<evidence type="ECO:0000256" key="2">
    <source>
        <dbReference type="ARBA" id="ARBA00022574"/>
    </source>
</evidence>
<evidence type="ECO:0000256" key="6">
    <source>
        <dbReference type="ARBA" id="ARBA00023306"/>
    </source>
</evidence>
<dbReference type="InterPro" id="IPR056150">
    <property type="entry name" value="WD40_CDC20-Fz"/>
</dbReference>
<sequence>MRSDPDHDVTTEIRNSNPLGGGAATFAGAGKGNDEGDNTGCGGHLGMDSFSAFAFSSPRMERPSLSSTPRPSYLVETPSRALPSSCSFPRTIYSDRFIPSRIGSNFTLFDLSPSPSSSSSSDVSGREYGSGAYAALLRNALFGPDQGVAPPATPDRSAEAAGRRSSSAASSTSSSSVRRWASRVPTYPSEGAEKGVAIALQGRFAFGFPLGVVIVLDAPALQDDFYLNLVDWSSHNVLAVGLGDCVYLWNACSSKVTKLCDLGVDESVCSVGWAQRGDHLAIGTNKGKVQIWDATHCRRIRTMESHLLRVGAVAWGSSLLSSGSRDKMILQRDIRAQDDFVSKLTGHKSEVCGLKWSYDNFELASGGNDNKLFVWNQHSSQPVLKYCEHTAAVKAIACFFPSRPANDSLSISSLKARMETSQLVFIDSFSYRCSTSVKPSRATLDHGHRSSGVAPADGGSSIDMDPESISTRWMSSSADFFDFNLPLSESSFLVHADQIFSNGLLLPLYSAAAPKLSVAYDCSSKSLPSRSTFCSSPGRTASSFQAKTTPSSASSCSSIDLTPKSWKPKLHLFRNCTRPSKRTLRRCLCFLMPLYKKVKCLRLASSKTVRSRKDSAGGSPKTGNPFSSVEWCRSNADISIHDAILHCKRSIATPSDNAYT</sequence>
<evidence type="ECO:0000256" key="1">
    <source>
        <dbReference type="ARBA" id="ARBA00006445"/>
    </source>
</evidence>
<feature type="compositionally biased region" description="Low complexity" evidence="8">
    <location>
        <begin position="163"/>
        <end position="174"/>
    </location>
</feature>
<feature type="repeat" description="WD" evidence="7">
    <location>
        <begin position="344"/>
        <end position="385"/>
    </location>
</feature>
<name>A0A9E7JHR3_9LILI</name>
<dbReference type="InterPro" id="IPR001680">
    <property type="entry name" value="WD40_rpt"/>
</dbReference>
<dbReference type="InterPro" id="IPR036322">
    <property type="entry name" value="WD40_repeat_dom_sf"/>
</dbReference>
<protein>
    <submittedName>
        <fullName evidence="10">WD domain, G-beta repeat</fullName>
    </submittedName>
</protein>
<dbReference type="PANTHER" id="PTHR19918:SF1">
    <property type="entry name" value="FIZZY-RELATED PROTEIN HOMOLOG"/>
    <property type="match status" value="1"/>
</dbReference>
<dbReference type="EMBL" id="CP097503">
    <property type="protein sequence ID" value="URD81598.1"/>
    <property type="molecule type" value="Genomic_DNA"/>
</dbReference>
<dbReference type="Pfam" id="PF24807">
    <property type="entry name" value="WD40_CDC20-Fz"/>
    <property type="match status" value="1"/>
</dbReference>
<feature type="region of interest" description="Disordered" evidence="8">
    <location>
        <begin position="1"/>
        <end position="42"/>
    </location>
</feature>